<dbReference type="EMBL" id="BTSY01000007">
    <property type="protein sequence ID" value="GMT35478.1"/>
    <property type="molecule type" value="Genomic_DNA"/>
</dbReference>
<comment type="caution">
    <text evidence="1">The sequence shown here is derived from an EMBL/GenBank/DDBJ whole genome shotgun (WGS) entry which is preliminary data.</text>
</comment>
<dbReference type="AlphaFoldDB" id="A0AAV5WW13"/>
<evidence type="ECO:0000313" key="2">
    <source>
        <dbReference type="EMBL" id="GMT37649.1"/>
    </source>
</evidence>
<proteinExistence type="predicted"/>
<keyword evidence="3" id="KW-1185">Reference proteome</keyword>
<evidence type="ECO:0000313" key="3">
    <source>
        <dbReference type="Proteomes" id="UP001432322"/>
    </source>
</evidence>
<reference evidence="1" key="1">
    <citation type="submission" date="2023-10" db="EMBL/GenBank/DDBJ databases">
        <title>Genome assembly of Pristionchus species.</title>
        <authorList>
            <person name="Yoshida K."/>
            <person name="Sommer R.J."/>
        </authorList>
    </citation>
    <scope>NUCLEOTIDE SEQUENCE</scope>
    <source>
        <strain evidence="1">RS5133</strain>
    </source>
</reference>
<dbReference type="EMBL" id="BTSY01000216">
    <property type="protein sequence ID" value="GMT37649.1"/>
    <property type="molecule type" value="Genomic_DNA"/>
</dbReference>
<feature type="non-terminal residue" evidence="1">
    <location>
        <position position="74"/>
    </location>
</feature>
<dbReference type="Proteomes" id="UP001432322">
    <property type="component" value="Unassembled WGS sequence"/>
</dbReference>
<name>A0AAV5WW13_9BILA</name>
<sequence length="74" mass="8227">DSVKEVKDVLRSFYETIVGKAAVLHGFVGNVELLKYVNLLLRSALEEELQYVLVPSAASKDQFLMGAAHRGRVH</sequence>
<organism evidence="1 3">
    <name type="scientific">Pristionchus fissidentatus</name>
    <dbReference type="NCBI Taxonomy" id="1538716"/>
    <lineage>
        <taxon>Eukaryota</taxon>
        <taxon>Metazoa</taxon>
        <taxon>Ecdysozoa</taxon>
        <taxon>Nematoda</taxon>
        <taxon>Chromadorea</taxon>
        <taxon>Rhabditida</taxon>
        <taxon>Rhabditina</taxon>
        <taxon>Diplogasteromorpha</taxon>
        <taxon>Diplogasteroidea</taxon>
        <taxon>Neodiplogasteridae</taxon>
        <taxon>Pristionchus</taxon>
    </lineage>
</organism>
<accession>A0AAV5WW13</accession>
<gene>
    <name evidence="1" type="ORF">PFISCL1PPCAC_26775</name>
    <name evidence="2" type="ORF">PFISCL1PPCAC_28946</name>
</gene>
<evidence type="ECO:0000313" key="1">
    <source>
        <dbReference type="EMBL" id="GMT35478.1"/>
    </source>
</evidence>
<feature type="non-terminal residue" evidence="1">
    <location>
        <position position="1"/>
    </location>
</feature>
<protein>
    <submittedName>
        <fullName evidence="1">Uncharacterized protein</fullName>
    </submittedName>
</protein>